<gene>
    <name evidence="1" type="ORF">GH714_030224</name>
</gene>
<dbReference type="InterPro" id="IPR032675">
    <property type="entry name" value="LRR_dom_sf"/>
</dbReference>
<keyword evidence="2" id="KW-1185">Reference proteome</keyword>
<dbReference type="EMBL" id="JAAGAX010000003">
    <property type="protein sequence ID" value="KAF2320700.1"/>
    <property type="molecule type" value="Genomic_DNA"/>
</dbReference>
<sequence length="197" mass="22185">MPLLASLLHLELRDCSEVLFNSIRSASLTVLAIEKIADFSPLSEGIFVNNPFLSSLEITACQALCFPPSEFGNLATLKSLKIRWCEELSPFQQGFQNLKALEFLEIWSETSNCSTASVNQGCPEILERCKQEVGDIGQKYTMSRTKILDHLRGRVTMVLLDIVVSRNLLKPQLELNNASALFKYRQIILHNGKRVKQ</sequence>
<evidence type="ECO:0000313" key="2">
    <source>
        <dbReference type="Proteomes" id="UP000467840"/>
    </source>
</evidence>
<dbReference type="SUPFAM" id="SSF52047">
    <property type="entry name" value="RNI-like"/>
    <property type="match status" value="1"/>
</dbReference>
<name>A0A6A6N4W8_HEVBR</name>
<organism evidence="1 2">
    <name type="scientific">Hevea brasiliensis</name>
    <name type="common">Para rubber tree</name>
    <name type="synonym">Siphonia brasiliensis</name>
    <dbReference type="NCBI Taxonomy" id="3981"/>
    <lineage>
        <taxon>Eukaryota</taxon>
        <taxon>Viridiplantae</taxon>
        <taxon>Streptophyta</taxon>
        <taxon>Embryophyta</taxon>
        <taxon>Tracheophyta</taxon>
        <taxon>Spermatophyta</taxon>
        <taxon>Magnoliopsida</taxon>
        <taxon>eudicotyledons</taxon>
        <taxon>Gunneridae</taxon>
        <taxon>Pentapetalae</taxon>
        <taxon>rosids</taxon>
        <taxon>fabids</taxon>
        <taxon>Malpighiales</taxon>
        <taxon>Euphorbiaceae</taxon>
        <taxon>Crotonoideae</taxon>
        <taxon>Micrandreae</taxon>
        <taxon>Hevea</taxon>
    </lineage>
</organism>
<protein>
    <submittedName>
        <fullName evidence="1">Uncharacterized protein</fullName>
    </submittedName>
</protein>
<comment type="caution">
    <text evidence="1">The sequence shown here is derived from an EMBL/GenBank/DDBJ whole genome shotgun (WGS) entry which is preliminary data.</text>
</comment>
<reference evidence="1 2" key="1">
    <citation type="journal article" date="2020" name="Mol. Plant">
        <title>The Chromosome-Based Rubber Tree Genome Provides New Insights into Spurge Genome Evolution and Rubber Biosynthesis.</title>
        <authorList>
            <person name="Liu J."/>
            <person name="Shi C."/>
            <person name="Shi C.C."/>
            <person name="Li W."/>
            <person name="Zhang Q.J."/>
            <person name="Zhang Y."/>
            <person name="Li K."/>
            <person name="Lu H.F."/>
            <person name="Shi C."/>
            <person name="Zhu S.T."/>
            <person name="Xiao Z.Y."/>
            <person name="Nan H."/>
            <person name="Yue Y."/>
            <person name="Zhu X.G."/>
            <person name="Wu Y."/>
            <person name="Hong X.N."/>
            <person name="Fan G.Y."/>
            <person name="Tong Y."/>
            <person name="Zhang D."/>
            <person name="Mao C.L."/>
            <person name="Liu Y.L."/>
            <person name="Hao S.J."/>
            <person name="Liu W.Q."/>
            <person name="Lv M.Q."/>
            <person name="Zhang H.B."/>
            <person name="Liu Y."/>
            <person name="Hu-Tang G.R."/>
            <person name="Wang J.P."/>
            <person name="Wang J.H."/>
            <person name="Sun Y.H."/>
            <person name="Ni S.B."/>
            <person name="Chen W.B."/>
            <person name="Zhang X.C."/>
            <person name="Jiao Y.N."/>
            <person name="Eichler E.E."/>
            <person name="Li G.H."/>
            <person name="Liu X."/>
            <person name="Gao L.Z."/>
        </authorList>
    </citation>
    <scope>NUCLEOTIDE SEQUENCE [LARGE SCALE GENOMIC DNA]</scope>
    <source>
        <strain evidence="2">cv. GT1</strain>
        <tissue evidence="1">Leaf</tissue>
    </source>
</reference>
<dbReference type="Gene3D" id="3.80.10.10">
    <property type="entry name" value="Ribonuclease Inhibitor"/>
    <property type="match status" value="1"/>
</dbReference>
<dbReference type="AlphaFoldDB" id="A0A6A6N4W8"/>
<evidence type="ECO:0000313" key="1">
    <source>
        <dbReference type="EMBL" id="KAF2320700.1"/>
    </source>
</evidence>
<proteinExistence type="predicted"/>
<accession>A0A6A6N4W8</accession>
<dbReference type="Proteomes" id="UP000467840">
    <property type="component" value="Chromosome 10"/>
</dbReference>